<accession>A0A8I0EXW3</accession>
<feature type="domain" description="Condensation" evidence="1">
    <location>
        <begin position="72"/>
        <end position="362"/>
    </location>
</feature>
<dbReference type="RefSeq" id="WP_187769779.1">
    <property type="nucleotide sequence ID" value="NZ_JACTVM010000003.1"/>
</dbReference>
<dbReference type="Gene3D" id="3.30.559.10">
    <property type="entry name" value="Chloramphenicol acetyltransferase-like domain"/>
    <property type="match status" value="1"/>
</dbReference>
<dbReference type="GO" id="GO:0008610">
    <property type="term" value="P:lipid biosynthetic process"/>
    <property type="evidence" value="ECO:0007669"/>
    <property type="project" value="UniProtKB-ARBA"/>
</dbReference>
<dbReference type="GO" id="GO:0003824">
    <property type="term" value="F:catalytic activity"/>
    <property type="evidence" value="ECO:0007669"/>
    <property type="project" value="InterPro"/>
</dbReference>
<evidence type="ECO:0000313" key="3">
    <source>
        <dbReference type="Proteomes" id="UP000620591"/>
    </source>
</evidence>
<dbReference type="AlphaFoldDB" id="A0A8I0EXW3"/>
<proteinExistence type="predicted"/>
<dbReference type="Proteomes" id="UP000620591">
    <property type="component" value="Unassembled WGS sequence"/>
</dbReference>
<dbReference type="InterPro" id="IPR001242">
    <property type="entry name" value="Condensation_dom"/>
</dbReference>
<dbReference type="Pfam" id="PF00668">
    <property type="entry name" value="Condensation"/>
    <property type="match status" value="1"/>
</dbReference>
<comment type="caution">
    <text evidence="2">The sequence shown here is derived from an EMBL/GenBank/DDBJ whole genome shotgun (WGS) entry which is preliminary data.</text>
</comment>
<reference evidence="2" key="1">
    <citation type="submission" date="2020-09" db="EMBL/GenBank/DDBJ databases">
        <title>Novel species in genus Aeromicrobium.</title>
        <authorList>
            <person name="Zhang G."/>
        </authorList>
    </citation>
    <scope>NUCLEOTIDE SEQUENCE</scope>
    <source>
        <strain evidence="2">Zg-636</strain>
    </source>
</reference>
<dbReference type="Gene3D" id="3.30.559.30">
    <property type="entry name" value="Nonribosomal peptide synthetase, condensation domain"/>
    <property type="match status" value="1"/>
</dbReference>
<evidence type="ECO:0000259" key="1">
    <source>
        <dbReference type="Pfam" id="PF00668"/>
    </source>
</evidence>
<evidence type="ECO:0000313" key="2">
    <source>
        <dbReference type="EMBL" id="MBC9227165.1"/>
    </source>
</evidence>
<dbReference type="InterPro" id="IPR023213">
    <property type="entry name" value="CAT-like_dom_sf"/>
</dbReference>
<name>A0A8I0EXW3_9ACTN</name>
<protein>
    <recommendedName>
        <fullName evidence="1">Condensation domain-containing protein</fullName>
    </recommendedName>
</protein>
<sequence>MHPHRLTLVPAGDVHLWVPRSSTLRAFATTAPDPRPVTPDQERRLQVAGVPRRPEDEVNPWIGMRATLHGADFVSFAGTLRRFCARHESLRCMFVRRDDDTFERRIVEPEMIGFQPRHLGHYDDRGEAFDVVMAELDDRTGPLSWPNATVLTVTEENGDITVFAAFDHVTFDGYSAYLTIGELKQHLEAELNHAPLPAPVGSYVDFAVEQRAVQSSITVDSPALEPWRRAVDATGNLPGLPRATGVRRGDELRHRLRFPTFAGPKLSEAFRLWCDQHRAPQPLAYTAVLLRAMVAEEDDDRITVLMSTHNRNRPEWHKAIGWFSGVVPITVDLGADLPLAEAIRRTAQAWMFGKTAETVPLPLANRLLGTSMRPATVLSFMDSRHVPGREDWEEMDSTVFLGEVEPSDEMHIYINAMPYGTELAHRAPDTPPCTEWLDRVMGRMRDQMVAVTRQVNDPMEALA</sequence>
<dbReference type="SUPFAM" id="SSF52777">
    <property type="entry name" value="CoA-dependent acyltransferases"/>
    <property type="match status" value="2"/>
</dbReference>
<organism evidence="2 3">
    <name type="scientific">Aeromicrobium senzhongii</name>
    <dbReference type="NCBI Taxonomy" id="2663859"/>
    <lineage>
        <taxon>Bacteria</taxon>
        <taxon>Bacillati</taxon>
        <taxon>Actinomycetota</taxon>
        <taxon>Actinomycetes</taxon>
        <taxon>Propionibacteriales</taxon>
        <taxon>Nocardioidaceae</taxon>
        <taxon>Aeromicrobium</taxon>
    </lineage>
</organism>
<dbReference type="EMBL" id="JACTVM010000003">
    <property type="protein sequence ID" value="MBC9227165.1"/>
    <property type="molecule type" value="Genomic_DNA"/>
</dbReference>
<gene>
    <name evidence="2" type="ORF">IBG24_12655</name>
</gene>